<evidence type="ECO:0000313" key="3">
    <source>
        <dbReference type="Proteomes" id="UP000251835"/>
    </source>
</evidence>
<accession>A0A7L4UQ30</accession>
<dbReference type="Gene3D" id="3.40.50.880">
    <property type="match status" value="1"/>
</dbReference>
<dbReference type="Proteomes" id="UP000251835">
    <property type="component" value="Unassembled WGS sequence"/>
</dbReference>
<dbReference type="EMBL" id="QENZ01000003">
    <property type="protein sequence ID" value="PVX51888.1"/>
    <property type="molecule type" value="Genomic_DNA"/>
</dbReference>
<dbReference type="InterPro" id="IPR019197">
    <property type="entry name" value="Biotin-prot_ligase_N"/>
</dbReference>
<organism evidence="2 3">
    <name type="scientific">Balneicella halophila</name>
    <dbReference type="NCBI Taxonomy" id="1537566"/>
    <lineage>
        <taxon>Bacteria</taxon>
        <taxon>Pseudomonadati</taxon>
        <taxon>Bacteroidota</taxon>
        <taxon>Bacteroidia</taxon>
        <taxon>Bacteroidales</taxon>
        <taxon>Balneicellaceae</taxon>
        <taxon>Balneicella</taxon>
    </lineage>
</organism>
<sequence length="377" mass="42478">MKRIFVFLLFLSLWACTDKKNEEAKSNDLSLGKIQVGVFDGHGGAEVCKWEAKEAIKLDKDMEVRMITSADIAGGVLDELDAIIIPGGGGSRQYLNLGHENQERIKEFIKSGHGALGICAGAYLFSDTPEYSCMGINGACAIDIEHDNRGHGLAKFSLTDEGKKLFPELADRDLSYVVYYEGPVIDTTSNPAFTTFAMMESDVHTEGNAPANMTNNRPFFIASDYGEGRVFSSIAHPEATPGMRWIIPRIIRWTLKKDYVDYSENAVRPDMFNQEILFTKDMLKKESNYYDTFLYGTSEEKVAALDWLHDHVSWSAKRWVQGLVYDKDPAVRARAAYYISESEFTHYLPDLENAYANEKNEEVKVKMKEALDFMKGL</sequence>
<protein>
    <submittedName>
        <fullName evidence="2">Glutamine amidotransferase PdxT</fullName>
    </submittedName>
</protein>
<dbReference type="GO" id="GO:0016740">
    <property type="term" value="F:transferase activity"/>
    <property type="evidence" value="ECO:0007669"/>
    <property type="project" value="UniProtKB-KW"/>
</dbReference>
<keyword evidence="2" id="KW-0808">Transferase</keyword>
<dbReference type="OrthoDB" id="1010719at2"/>
<keyword evidence="3" id="KW-1185">Reference proteome</keyword>
<name>A0A7L4UQ30_BALHA</name>
<keyword evidence="2" id="KW-0315">Glutamine amidotransferase</keyword>
<gene>
    <name evidence="2" type="ORF">C7377_0180</name>
</gene>
<dbReference type="InterPro" id="IPR029062">
    <property type="entry name" value="Class_I_gatase-like"/>
</dbReference>
<evidence type="ECO:0000259" key="1">
    <source>
        <dbReference type="Pfam" id="PF09825"/>
    </source>
</evidence>
<dbReference type="AlphaFoldDB" id="A0A7L4UQ30"/>
<proteinExistence type="predicted"/>
<comment type="caution">
    <text evidence="2">The sequence shown here is derived from an EMBL/GenBank/DDBJ whole genome shotgun (WGS) entry which is preliminary data.</text>
</comment>
<reference evidence="2 3" key="1">
    <citation type="submission" date="2018-05" db="EMBL/GenBank/DDBJ databases">
        <title>Genomic Encyclopedia of Type Strains, Phase IV (KMG-IV): sequencing the most valuable type-strain genomes for metagenomic binning, comparative biology and taxonomic classification.</title>
        <authorList>
            <person name="Goeker M."/>
        </authorList>
    </citation>
    <scope>NUCLEOTIDE SEQUENCE [LARGE SCALE GENOMIC DNA]</scope>
    <source>
        <strain evidence="2 3">DSM 28579</strain>
    </source>
</reference>
<dbReference type="Pfam" id="PF09825">
    <property type="entry name" value="BPL_N"/>
    <property type="match status" value="1"/>
</dbReference>
<dbReference type="PROSITE" id="PS51273">
    <property type="entry name" value="GATASE_TYPE_1"/>
    <property type="match status" value="1"/>
</dbReference>
<dbReference type="SUPFAM" id="SSF52317">
    <property type="entry name" value="Class I glutamine amidotransferase-like"/>
    <property type="match status" value="1"/>
</dbReference>
<evidence type="ECO:0000313" key="2">
    <source>
        <dbReference type="EMBL" id="PVX51888.1"/>
    </source>
</evidence>
<feature type="domain" description="Biotin-protein ligase N-terminal" evidence="1">
    <location>
        <begin position="38"/>
        <end position="132"/>
    </location>
</feature>